<name>A0A392T346_9FABA</name>
<comment type="caution">
    <text evidence="2">The sequence shown here is derived from an EMBL/GenBank/DDBJ whole genome shotgun (WGS) entry which is preliminary data.</text>
</comment>
<keyword evidence="3" id="KW-1185">Reference proteome</keyword>
<organism evidence="2 3">
    <name type="scientific">Trifolium medium</name>
    <dbReference type="NCBI Taxonomy" id="97028"/>
    <lineage>
        <taxon>Eukaryota</taxon>
        <taxon>Viridiplantae</taxon>
        <taxon>Streptophyta</taxon>
        <taxon>Embryophyta</taxon>
        <taxon>Tracheophyta</taxon>
        <taxon>Spermatophyta</taxon>
        <taxon>Magnoliopsida</taxon>
        <taxon>eudicotyledons</taxon>
        <taxon>Gunneridae</taxon>
        <taxon>Pentapetalae</taxon>
        <taxon>rosids</taxon>
        <taxon>fabids</taxon>
        <taxon>Fabales</taxon>
        <taxon>Fabaceae</taxon>
        <taxon>Papilionoideae</taxon>
        <taxon>50 kb inversion clade</taxon>
        <taxon>NPAAA clade</taxon>
        <taxon>Hologalegina</taxon>
        <taxon>IRL clade</taxon>
        <taxon>Trifolieae</taxon>
        <taxon>Trifolium</taxon>
    </lineage>
</organism>
<reference evidence="2 3" key="1">
    <citation type="journal article" date="2018" name="Front. Plant Sci.">
        <title>Red Clover (Trifolium pratense) and Zigzag Clover (T. medium) - A Picture of Genomic Similarities and Differences.</title>
        <authorList>
            <person name="Dluhosova J."/>
            <person name="Istvanek J."/>
            <person name="Nedelnik J."/>
            <person name="Repkova J."/>
        </authorList>
    </citation>
    <scope>NUCLEOTIDE SEQUENCE [LARGE SCALE GENOMIC DNA]</scope>
    <source>
        <strain evidence="3">cv. 10/8</strain>
        <tissue evidence="2">Leaf</tissue>
    </source>
</reference>
<evidence type="ECO:0000313" key="2">
    <source>
        <dbReference type="EMBL" id="MCI54725.1"/>
    </source>
</evidence>
<proteinExistence type="predicted"/>
<evidence type="ECO:0000313" key="3">
    <source>
        <dbReference type="Proteomes" id="UP000265520"/>
    </source>
</evidence>
<protein>
    <submittedName>
        <fullName evidence="2">Uncharacterized protein</fullName>
    </submittedName>
</protein>
<dbReference type="Proteomes" id="UP000265520">
    <property type="component" value="Unassembled WGS sequence"/>
</dbReference>
<dbReference type="EMBL" id="LXQA010484108">
    <property type="protein sequence ID" value="MCI54725.1"/>
    <property type="molecule type" value="Genomic_DNA"/>
</dbReference>
<evidence type="ECO:0000256" key="1">
    <source>
        <dbReference type="SAM" id="MobiDB-lite"/>
    </source>
</evidence>
<dbReference type="AlphaFoldDB" id="A0A392T346"/>
<feature type="region of interest" description="Disordered" evidence="1">
    <location>
        <begin position="1"/>
        <end position="39"/>
    </location>
</feature>
<sequence>MDDPPGLSPCDPAVVSETASPPRRMVRPAPCIKNLPDKR</sequence>
<accession>A0A392T346</accession>
<feature type="non-terminal residue" evidence="2">
    <location>
        <position position="39"/>
    </location>
</feature>